<feature type="chain" id="PRO_5027088508" evidence="1">
    <location>
        <begin position="20"/>
        <end position="113"/>
    </location>
</feature>
<dbReference type="GeneID" id="112049501"/>
<keyword evidence="2" id="KW-1185">Reference proteome</keyword>
<evidence type="ECO:0000256" key="1">
    <source>
        <dbReference type="SAM" id="SignalP"/>
    </source>
</evidence>
<accession>A0A6J1NDR5</accession>
<dbReference type="InterPro" id="IPR031734">
    <property type="entry name" value="MBF2"/>
</dbReference>
<gene>
    <name evidence="3" type="primary">LOC112049501</name>
</gene>
<dbReference type="Pfam" id="PF15868">
    <property type="entry name" value="MBF2"/>
    <property type="match status" value="1"/>
</dbReference>
<dbReference type="AlphaFoldDB" id="A0A6J1NDR5"/>
<reference evidence="3" key="1">
    <citation type="submission" date="2025-08" db="UniProtKB">
        <authorList>
            <consortium name="RefSeq"/>
        </authorList>
    </citation>
    <scope>IDENTIFICATION</scope>
</reference>
<name>A0A6J1NDR5_BICAN</name>
<evidence type="ECO:0000313" key="3">
    <source>
        <dbReference type="RefSeq" id="XP_023943157.1"/>
    </source>
</evidence>
<dbReference type="OrthoDB" id="7374636at2759"/>
<dbReference type="RefSeq" id="XP_023943157.1">
    <property type="nucleotide sequence ID" value="XM_024087389.2"/>
</dbReference>
<keyword evidence="1" id="KW-0732">Signal</keyword>
<dbReference type="Proteomes" id="UP001652582">
    <property type="component" value="Chromosome 17"/>
</dbReference>
<sequence>MKLYVFIAVLVAAVVITDCSHTFLGTNVLRQQIFHRNVKYSSYLFQKRVEYLNFTVPNRFGYSSSIQGILAYDKLDSSASANVTAGGLGFNYLSLRMKSERGRGLSYDVYIFA</sequence>
<protein>
    <submittedName>
        <fullName evidence="3">Uncharacterized protein LOC112049501</fullName>
    </submittedName>
</protein>
<feature type="signal peptide" evidence="1">
    <location>
        <begin position="1"/>
        <end position="19"/>
    </location>
</feature>
<proteinExistence type="predicted"/>
<evidence type="ECO:0000313" key="2">
    <source>
        <dbReference type="Proteomes" id="UP001652582"/>
    </source>
</evidence>
<dbReference type="KEGG" id="bany:112049501"/>
<organism evidence="2 3">
    <name type="scientific">Bicyclus anynana</name>
    <name type="common">Squinting bush brown butterfly</name>
    <dbReference type="NCBI Taxonomy" id="110368"/>
    <lineage>
        <taxon>Eukaryota</taxon>
        <taxon>Metazoa</taxon>
        <taxon>Ecdysozoa</taxon>
        <taxon>Arthropoda</taxon>
        <taxon>Hexapoda</taxon>
        <taxon>Insecta</taxon>
        <taxon>Pterygota</taxon>
        <taxon>Neoptera</taxon>
        <taxon>Endopterygota</taxon>
        <taxon>Lepidoptera</taxon>
        <taxon>Glossata</taxon>
        <taxon>Ditrysia</taxon>
        <taxon>Papilionoidea</taxon>
        <taxon>Nymphalidae</taxon>
        <taxon>Satyrinae</taxon>
        <taxon>Satyrini</taxon>
        <taxon>Mycalesina</taxon>
        <taxon>Bicyclus</taxon>
    </lineage>
</organism>